<keyword evidence="2" id="KW-1185">Reference proteome</keyword>
<dbReference type="EMBL" id="QICL01000004">
    <property type="protein sequence ID" value="PXV66812.1"/>
    <property type="molecule type" value="Genomic_DNA"/>
</dbReference>
<dbReference type="Proteomes" id="UP000247973">
    <property type="component" value="Unassembled WGS sequence"/>
</dbReference>
<name>A0A2V3PYE9_9BACT</name>
<sequence length="145" mass="16682">MKSKLSLIPIFVLFLLLSCKGNSNRYVYSDGEYNAEINYYNPKTGSKSTYTLKIEIEDDKLVKIYWSNGGWLDNSHFTPPDISKGIARFTSDKGYRYLVTILDYEVDNSDNDNTCPICGESKYFADDYCGDCLKKESDDERIKKK</sequence>
<reference evidence="1 2" key="1">
    <citation type="submission" date="2018-03" db="EMBL/GenBank/DDBJ databases">
        <title>Genomic Encyclopedia of Archaeal and Bacterial Type Strains, Phase II (KMG-II): from individual species to whole genera.</title>
        <authorList>
            <person name="Goeker M."/>
        </authorList>
    </citation>
    <scope>NUCLEOTIDE SEQUENCE [LARGE SCALE GENOMIC DNA]</scope>
    <source>
        <strain evidence="1 2">DSM 100214</strain>
    </source>
</reference>
<dbReference type="PROSITE" id="PS51257">
    <property type="entry name" value="PROKAR_LIPOPROTEIN"/>
    <property type="match status" value="1"/>
</dbReference>
<evidence type="ECO:0000313" key="2">
    <source>
        <dbReference type="Proteomes" id="UP000247973"/>
    </source>
</evidence>
<protein>
    <submittedName>
        <fullName evidence="1">Uncharacterized protein</fullName>
    </submittedName>
</protein>
<organism evidence="1 2">
    <name type="scientific">Dysgonomonas alginatilytica</name>
    <dbReference type="NCBI Taxonomy" id="1605892"/>
    <lineage>
        <taxon>Bacteria</taxon>
        <taxon>Pseudomonadati</taxon>
        <taxon>Bacteroidota</taxon>
        <taxon>Bacteroidia</taxon>
        <taxon>Bacteroidales</taxon>
        <taxon>Dysgonomonadaceae</taxon>
        <taxon>Dysgonomonas</taxon>
    </lineage>
</organism>
<gene>
    <name evidence="1" type="ORF">CLV62_10472</name>
</gene>
<proteinExistence type="predicted"/>
<dbReference type="AlphaFoldDB" id="A0A2V3PYE9"/>
<comment type="caution">
    <text evidence="1">The sequence shown here is derived from an EMBL/GenBank/DDBJ whole genome shotgun (WGS) entry which is preliminary data.</text>
</comment>
<dbReference type="RefSeq" id="WP_185144247.1">
    <property type="nucleotide sequence ID" value="NZ_QICL01000004.1"/>
</dbReference>
<accession>A0A2V3PYE9</accession>
<evidence type="ECO:0000313" key="1">
    <source>
        <dbReference type="EMBL" id="PXV66812.1"/>
    </source>
</evidence>